<feature type="domain" description="Peptidase A2" evidence="2">
    <location>
        <begin position="16"/>
        <end position="89"/>
    </location>
</feature>
<gene>
    <name evidence="3" type="ordered locus">TUZN_1043</name>
</gene>
<dbReference type="Pfam" id="PF13975">
    <property type="entry name" value="gag-asp_proteas"/>
    <property type="match status" value="1"/>
</dbReference>
<dbReference type="PROSITE" id="PS00141">
    <property type="entry name" value="ASP_PROTEASE"/>
    <property type="match status" value="1"/>
</dbReference>
<evidence type="ECO:0000259" key="2">
    <source>
        <dbReference type="PROSITE" id="PS50175"/>
    </source>
</evidence>
<evidence type="ECO:0000313" key="4">
    <source>
        <dbReference type="Proteomes" id="UP000008138"/>
    </source>
</evidence>
<reference evidence="3 4" key="1">
    <citation type="journal article" date="2011" name="J. Bacteriol.">
        <title>Complete genome sequence of the thermoacidophilic crenarchaeon Thermoproteus uzoniensis 768-20.</title>
        <authorList>
            <person name="Mardanov A.V."/>
            <person name="Gumerov V.M."/>
            <person name="Beletsky A.V."/>
            <person name="Prokofeva M.I."/>
            <person name="Bonch-Osmolovskaya E.A."/>
            <person name="Ravin N.V."/>
            <person name="Skryabin K.G."/>
        </authorList>
    </citation>
    <scope>NUCLEOTIDE SEQUENCE [LARGE SCALE GENOMIC DNA]</scope>
    <source>
        <strain evidence="3 4">768-20</strain>
    </source>
</reference>
<dbReference type="Proteomes" id="UP000008138">
    <property type="component" value="Chromosome"/>
</dbReference>
<proteinExistence type="predicted"/>
<dbReference type="SUPFAM" id="SSF50630">
    <property type="entry name" value="Acid proteases"/>
    <property type="match status" value="1"/>
</dbReference>
<dbReference type="GO" id="GO:0006508">
    <property type="term" value="P:proteolysis"/>
    <property type="evidence" value="ECO:0007669"/>
    <property type="project" value="InterPro"/>
</dbReference>
<keyword evidence="1" id="KW-0378">Hydrolase</keyword>
<sequence length="123" mass="13052">MDAVVANAEGTARKSVRALVDTGATLTVLPRSLADALGIKPHSISRVETGAGVVTMERGRAYVEIMGRGEVVPVLISDVADKVLIGVTTLEILELEVDPVTGRLKERALLLYTVVESGPRGRF</sequence>
<dbReference type="EMBL" id="CP002590">
    <property type="protein sequence ID" value="AEA12524.1"/>
    <property type="molecule type" value="Genomic_DNA"/>
</dbReference>
<organism evidence="3 4">
    <name type="scientific">Thermoproteus uzoniensis (strain 768-20)</name>
    <dbReference type="NCBI Taxonomy" id="999630"/>
    <lineage>
        <taxon>Archaea</taxon>
        <taxon>Thermoproteota</taxon>
        <taxon>Thermoprotei</taxon>
        <taxon>Thermoproteales</taxon>
        <taxon>Thermoproteaceae</taxon>
        <taxon>Thermoproteus</taxon>
    </lineage>
</organism>
<protein>
    <recommendedName>
        <fullName evidence="2">Peptidase A2 domain-containing protein</fullName>
    </recommendedName>
</protein>
<dbReference type="Gene3D" id="2.40.70.10">
    <property type="entry name" value="Acid Proteases"/>
    <property type="match status" value="1"/>
</dbReference>
<name>F2L6C8_THEU7</name>
<evidence type="ECO:0000256" key="1">
    <source>
        <dbReference type="ARBA" id="ARBA00022801"/>
    </source>
</evidence>
<dbReference type="GO" id="GO:0004190">
    <property type="term" value="F:aspartic-type endopeptidase activity"/>
    <property type="evidence" value="ECO:0007669"/>
    <property type="project" value="InterPro"/>
</dbReference>
<dbReference type="InterPro" id="IPR021109">
    <property type="entry name" value="Peptidase_aspartic_dom_sf"/>
</dbReference>
<dbReference type="HOGENOM" id="CLU_145188_1_0_2"/>
<keyword evidence="4" id="KW-1185">Reference proteome</keyword>
<accession>F2L6C8</accession>
<reference key="2">
    <citation type="submission" date="2011-03" db="EMBL/GenBank/DDBJ databases">
        <title>Complete genome sequence of the thermoacidophilic crenarchaeon Thermoproteus uzoniensis 768-20.</title>
        <authorList>
            <person name="Mardanov A.V."/>
            <person name="Gumerov V.M."/>
            <person name="Beletsky A.V."/>
            <person name="Prokofeva M.I."/>
            <person name="Bonch-Osmolovskaya E.A."/>
            <person name="Ravin N.V."/>
            <person name="Skryabin K.G."/>
        </authorList>
    </citation>
    <scope>NUCLEOTIDE SEQUENCE</scope>
    <source>
        <strain>768-20</strain>
    </source>
</reference>
<dbReference type="eggNOG" id="arCOG03744">
    <property type="taxonomic scope" value="Archaea"/>
</dbReference>
<dbReference type="PROSITE" id="PS50175">
    <property type="entry name" value="ASP_PROT_RETROV"/>
    <property type="match status" value="1"/>
</dbReference>
<dbReference type="KEGG" id="tuz:TUZN_1043"/>
<dbReference type="AlphaFoldDB" id="F2L6C8"/>
<dbReference type="InterPro" id="IPR001995">
    <property type="entry name" value="Peptidase_A2_cat"/>
</dbReference>
<dbReference type="STRING" id="999630.TUZN_1043"/>
<evidence type="ECO:0000313" key="3">
    <source>
        <dbReference type="EMBL" id="AEA12524.1"/>
    </source>
</evidence>
<dbReference type="InterPro" id="IPR001969">
    <property type="entry name" value="Aspartic_peptidase_AS"/>
</dbReference>